<evidence type="ECO:0000256" key="1">
    <source>
        <dbReference type="ARBA" id="ARBA00022723"/>
    </source>
</evidence>
<dbReference type="OrthoDB" id="2162994at2759"/>
<organism evidence="7 8">
    <name type="scientific">Eremothecium sinecaudum</name>
    <dbReference type="NCBI Taxonomy" id="45286"/>
    <lineage>
        <taxon>Eukaryota</taxon>
        <taxon>Fungi</taxon>
        <taxon>Dikarya</taxon>
        <taxon>Ascomycota</taxon>
        <taxon>Saccharomycotina</taxon>
        <taxon>Saccharomycetes</taxon>
        <taxon>Saccharomycetales</taxon>
        <taxon>Saccharomycetaceae</taxon>
        <taxon>Eremothecium</taxon>
    </lineage>
</organism>
<dbReference type="STRING" id="45286.A0A0X8HUQ3"/>
<evidence type="ECO:0000256" key="3">
    <source>
        <dbReference type="ARBA" id="ARBA00022833"/>
    </source>
</evidence>
<dbReference type="RefSeq" id="XP_017988751.1">
    <property type="nucleotide sequence ID" value="XM_018133123.1"/>
</dbReference>
<evidence type="ECO:0000259" key="6">
    <source>
        <dbReference type="PROSITE" id="PS50114"/>
    </source>
</evidence>
<dbReference type="InterPro" id="IPR000679">
    <property type="entry name" value="Znf_GATA"/>
</dbReference>
<keyword evidence="1" id="KW-0479">Metal-binding</keyword>
<dbReference type="PANTHER" id="PTHR47255:SF4">
    <property type="entry name" value="GATA ZINC FINGER DOMAIN-CONTAINING PROTEIN 12"/>
    <property type="match status" value="1"/>
</dbReference>
<accession>A0A0X8HUQ3</accession>
<dbReference type="SUPFAM" id="SSF57716">
    <property type="entry name" value="Glucocorticoid receptor-like (DNA-binding domain)"/>
    <property type="match status" value="1"/>
</dbReference>
<dbReference type="CDD" id="cd00202">
    <property type="entry name" value="ZnF_GATA"/>
    <property type="match status" value="1"/>
</dbReference>
<evidence type="ECO:0000256" key="4">
    <source>
        <dbReference type="PROSITE-ProRule" id="PRU00094"/>
    </source>
</evidence>
<feature type="region of interest" description="Disordered" evidence="5">
    <location>
        <begin position="444"/>
        <end position="464"/>
    </location>
</feature>
<dbReference type="Proteomes" id="UP000243052">
    <property type="component" value="Chromosome vi"/>
</dbReference>
<dbReference type="GO" id="GO:0008270">
    <property type="term" value="F:zinc ion binding"/>
    <property type="evidence" value="ECO:0007669"/>
    <property type="project" value="UniProtKB-KW"/>
</dbReference>
<evidence type="ECO:0000256" key="2">
    <source>
        <dbReference type="ARBA" id="ARBA00022771"/>
    </source>
</evidence>
<sequence length="630" mass="69541">MSIATTPPITFTRTAAQLTGPSIEDTNKRTAPRTQLIPSSKTSFATPPLMVKSQMNRNINDTLEPTVARRVSLPSLNNLLSYSNTPFNERENLEKVSEGDSASAENSPGRAGTEWGHSATTGKRSFTKESDSKFTPRALPSVPRASNIVAVDPAYYDQRRESLEFLADTALNSSKSSSINNITPEGPNAKLSEEDSNTSNSNAQYLELIAQILALKNSMFQNLPSWPIGETGPIPLIKSVPKAELQQLLADARGLTSTTRDLLLLKLKYELHSGEREGSATETNIKAKEEGLPVTLPGVVELTSNSLSASENLSHTQLPNPLPRMTMQPPKSLAEYTFRRGSFNPGDRDWGSHAPGFRFPSASGSSYGSQSYEPMDRTVYPVSHNQHPLAQNEYRRRSISGPMRGGTYTVSLKPYHQQEQLRQHPGYGPLQHDNTMSQRTLPALRRNPEDPHLGLPPAPPTFHRLSMAQSNVPFSNSVSRPILPMQTHKHVLSEPSLSTMANAANSNTPAPLPPKTPNKRKRQRRSGSNSTAGGSGSNVGVCLHCQEKDTPEWRRGPYGNRTLCNACGLFYNKLIKKFGARDANIMMHYRRKILPDDRRVPDAVELPDSFVKMLDQRNDLDEQYAVIQSQ</sequence>
<feature type="compositionally biased region" description="Polar residues" evidence="5">
    <location>
        <begin position="307"/>
        <end position="319"/>
    </location>
</feature>
<dbReference type="InterPro" id="IPR013088">
    <property type="entry name" value="Znf_NHR/GATA"/>
</dbReference>
<evidence type="ECO:0000313" key="7">
    <source>
        <dbReference type="EMBL" id="AMD21755.1"/>
    </source>
</evidence>
<dbReference type="Pfam" id="PF00320">
    <property type="entry name" value="GATA"/>
    <property type="match status" value="1"/>
</dbReference>
<feature type="domain" description="GATA-type" evidence="6">
    <location>
        <begin position="542"/>
        <end position="571"/>
    </location>
</feature>
<feature type="region of interest" description="Disordered" evidence="5">
    <location>
        <begin position="307"/>
        <end position="326"/>
    </location>
</feature>
<dbReference type="AlphaFoldDB" id="A0A0X8HUQ3"/>
<gene>
    <name evidence="7" type="ORF">AW171_hschr63726</name>
</gene>
<dbReference type="PANTHER" id="PTHR47255">
    <property type="entry name" value="GATA TRANSCRIPTION FACTOR 22-RELATED"/>
    <property type="match status" value="1"/>
</dbReference>
<evidence type="ECO:0000313" key="8">
    <source>
        <dbReference type="Proteomes" id="UP000243052"/>
    </source>
</evidence>
<name>A0A0X8HUQ3_9SACH</name>
<proteinExistence type="predicted"/>
<feature type="region of interest" description="Disordered" evidence="5">
    <location>
        <begin position="501"/>
        <end position="539"/>
    </location>
</feature>
<dbReference type="PROSITE" id="PS00344">
    <property type="entry name" value="GATA_ZN_FINGER_1"/>
    <property type="match status" value="1"/>
</dbReference>
<dbReference type="GO" id="GO:0043565">
    <property type="term" value="F:sequence-specific DNA binding"/>
    <property type="evidence" value="ECO:0007669"/>
    <property type="project" value="InterPro"/>
</dbReference>
<dbReference type="InterPro" id="IPR052138">
    <property type="entry name" value="GATA_ZnFinger_Domain"/>
</dbReference>
<dbReference type="GeneID" id="28725060"/>
<dbReference type="GO" id="GO:0006355">
    <property type="term" value="P:regulation of DNA-templated transcription"/>
    <property type="evidence" value="ECO:0007669"/>
    <property type="project" value="InterPro"/>
</dbReference>
<keyword evidence="3" id="KW-0862">Zinc</keyword>
<reference evidence="7 8" key="1">
    <citation type="submission" date="2016-01" db="EMBL/GenBank/DDBJ databases">
        <title>Genome sequence of the yeast Holleya sinecauda.</title>
        <authorList>
            <person name="Dietrich F.S."/>
        </authorList>
    </citation>
    <scope>NUCLEOTIDE SEQUENCE [LARGE SCALE GENOMIC DNA]</scope>
    <source>
        <strain evidence="7 8">ATCC 58844</strain>
    </source>
</reference>
<feature type="region of interest" description="Disordered" evidence="5">
    <location>
        <begin position="174"/>
        <end position="198"/>
    </location>
</feature>
<dbReference type="EMBL" id="CP014246">
    <property type="protein sequence ID" value="AMD21755.1"/>
    <property type="molecule type" value="Genomic_DNA"/>
</dbReference>
<dbReference type="PROSITE" id="PS50114">
    <property type="entry name" value="GATA_ZN_FINGER_2"/>
    <property type="match status" value="1"/>
</dbReference>
<evidence type="ECO:0000256" key="5">
    <source>
        <dbReference type="SAM" id="MobiDB-lite"/>
    </source>
</evidence>
<keyword evidence="2 4" id="KW-0863">Zinc-finger</keyword>
<dbReference type="SMART" id="SM00401">
    <property type="entry name" value="ZnF_GATA"/>
    <property type="match status" value="1"/>
</dbReference>
<protein>
    <submittedName>
        <fullName evidence="7">HFL101Cp</fullName>
    </submittedName>
</protein>
<keyword evidence="8" id="KW-1185">Reference proteome</keyword>
<feature type="compositionally biased region" description="Polar residues" evidence="5">
    <location>
        <begin position="1"/>
        <end position="20"/>
    </location>
</feature>
<feature type="region of interest" description="Disordered" evidence="5">
    <location>
        <begin position="1"/>
        <end position="34"/>
    </location>
</feature>
<feature type="region of interest" description="Disordered" evidence="5">
    <location>
        <begin position="90"/>
        <end position="139"/>
    </location>
</feature>
<dbReference type="Gene3D" id="3.30.50.10">
    <property type="entry name" value="Erythroid Transcription Factor GATA-1, subunit A"/>
    <property type="match status" value="1"/>
</dbReference>